<organism evidence="8 9">
    <name type="scientific">Coptis chinensis</name>
    <dbReference type="NCBI Taxonomy" id="261450"/>
    <lineage>
        <taxon>Eukaryota</taxon>
        <taxon>Viridiplantae</taxon>
        <taxon>Streptophyta</taxon>
        <taxon>Embryophyta</taxon>
        <taxon>Tracheophyta</taxon>
        <taxon>Spermatophyta</taxon>
        <taxon>Magnoliopsida</taxon>
        <taxon>Ranunculales</taxon>
        <taxon>Ranunculaceae</taxon>
        <taxon>Coptidoideae</taxon>
        <taxon>Coptis</taxon>
    </lineage>
</organism>
<evidence type="ECO:0000256" key="2">
    <source>
        <dbReference type="ARBA" id="ARBA00022692"/>
    </source>
</evidence>
<keyword evidence="5" id="KW-0175">Coiled coil</keyword>
<evidence type="ECO:0000313" key="8">
    <source>
        <dbReference type="EMBL" id="KAF9610728.1"/>
    </source>
</evidence>
<dbReference type="Proteomes" id="UP000631114">
    <property type="component" value="Unassembled WGS sequence"/>
</dbReference>
<dbReference type="EMBL" id="JADFTS010000004">
    <property type="protein sequence ID" value="KAF9610728.1"/>
    <property type="molecule type" value="Genomic_DNA"/>
</dbReference>
<dbReference type="PANTHER" id="PTHR31448:SF32">
    <property type="entry name" value="MYOSIN-BINDING PROTEIN 1"/>
    <property type="match status" value="1"/>
</dbReference>
<dbReference type="GO" id="GO:0016020">
    <property type="term" value="C:membrane"/>
    <property type="evidence" value="ECO:0007669"/>
    <property type="project" value="UniProtKB-SubCell"/>
</dbReference>
<accession>A0A835I678</accession>
<sequence length="463" mass="52318">MDLGDAYKLAVGNKGGQASSINTEQHIMKDSAKVTDDLKLLISQISATRGSDLSVNDMSPRVRGLHEELKIPDGSSSIELDTLQKRISIDRNESGFESLDGSVVSDIEGESLADRMKRQLEYDRKCMSALYKELDEERNASAIAANQAMAMITRLQEEKAALHMEALQYLRMMEEQAEYDVEALQKANDLLAEREKEMQDMEAELDYYKIKYPDEGMEDNLRESCYEKVADMRVGPSDLNCTGNNSNGPCNLRSIKIPKDDKSEKTDAVPSLNDISIIKDSFLNFEDESLYILQCLKRLEKQLHSLNGVHMEMCNGVYSGKEVNGFDDVEQDHSKELVRESNIMEEDGTSMQKYSYLSREGSPARERSSASAGELQPVSQENNYLDRADTSIASTTTDLVSIENEVLDLNERLETLEADRDFLEHTINSLRNGDDGVKFIQEIAHHLRELRRIGLRRREKDVA</sequence>
<feature type="region of interest" description="Disordered" evidence="6">
    <location>
        <begin position="358"/>
        <end position="383"/>
    </location>
</feature>
<feature type="coiled-coil region" evidence="5">
    <location>
        <begin position="145"/>
        <end position="211"/>
    </location>
</feature>
<keyword evidence="2" id="KW-0812">Transmembrane</keyword>
<feature type="domain" description="GTD-binding" evidence="7">
    <location>
        <begin position="111"/>
        <end position="209"/>
    </location>
</feature>
<evidence type="ECO:0000256" key="4">
    <source>
        <dbReference type="ARBA" id="ARBA00023136"/>
    </source>
</evidence>
<keyword evidence="9" id="KW-1185">Reference proteome</keyword>
<comment type="subcellular location">
    <subcellularLocation>
        <location evidence="1">Membrane</location>
        <topology evidence="1">Single-pass membrane protein</topology>
    </subcellularLocation>
</comment>
<dbReference type="AlphaFoldDB" id="A0A835I678"/>
<evidence type="ECO:0000256" key="3">
    <source>
        <dbReference type="ARBA" id="ARBA00022989"/>
    </source>
</evidence>
<dbReference type="Pfam" id="PF04576">
    <property type="entry name" value="Zein-binding"/>
    <property type="match status" value="1"/>
</dbReference>
<evidence type="ECO:0000313" key="9">
    <source>
        <dbReference type="Proteomes" id="UP000631114"/>
    </source>
</evidence>
<dbReference type="InterPro" id="IPR007656">
    <property type="entry name" value="GTD-bd"/>
</dbReference>
<comment type="caution">
    <text evidence="8">The sequence shown here is derived from an EMBL/GenBank/DDBJ whole genome shotgun (WGS) entry which is preliminary data.</text>
</comment>
<evidence type="ECO:0000256" key="1">
    <source>
        <dbReference type="ARBA" id="ARBA00004167"/>
    </source>
</evidence>
<dbReference type="InterPro" id="IPR039306">
    <property type="entry name" value="MYOB"/>
</dbReference>
<gene>
    <name evidence="8" type="ORF">IFM89_024578</name>
</gene>
<protein>
    <recommendedName>
        <fullName evidence="7">GTD-binding domain-containing protein</fullName>
    </recommendedName>
</protein>
<keyword evidence="3" id="KW-1133">Transmembrane helix</keyword>
<dbReference type="GO" id="GO:0080115">
    <property type="term" value="F:myosin XI tail binding"/>
    <property type="evidence" value="ECO:0007669"/>
    <property type="project" value="UniProtKB-ARBA"/>
</dbReference>
<feature type="coiled-coil region" evidence="5">
    <location>
        <begin position="399"/>
        <end position="433"/>
    </location>
</feature>
<reference evidence="8 9" key="1">
    <citation type="submission" date="2020-10" db="EMBL/GenBank/DDBJ databases">
        <title>The Coptis chinensis genome and diversification of protoberbering-type alkaloids.</title>
        <authorList>
            <person name="Wang B."/>
            <person name="Shu S."/>
            <person name="Song C."/>
            <person name="Liu Y."/>
        </authorList>
    </citation>
    <scope>NUCLEOTIDE SEQUENCE [LARGE SCALE GENOMIC DNA]</scope>
    <source>
        <strain evidence="8">HL-2020</strain>
        <tissue evidence="8">Leaf</tissue>
    </source>
</reference>
<name>A0A835I678_9MAGN</name>
<dbReference type="PROSITE" id="PS51775">
    <property type="entry name" value="GTD_BINDING"/>
    <property type="match status" value="1"/>
</dbReference>
<evidence type="ECO:0000256" key="6">
    <source>
        <dbReference type="SAM" id="MobiDB-lite"/>
    </source>
</evidence>
<dbReference type="PANTHER" id="PTHR31448">
    <property type="entry name" value="MYOSIN-BINDING PROTEIN 2"/>
    <property type="match status" value="1"/>
</dbReference>
<keyword evidence="4" id="KW-0472">Membrane</keyword>
<dbReference type="OrthoDB" id="1047602at2759"/>
<evidence type="ECO:0000259" key="7">
    <source>
        <dbReference type="PROSITE" id="PS51775"/>
    </source>
</evidence>
<evidence type="ECO:0000256" key="5">
    <source>
        <dbReference type="SAM" id="Coils"/>
    </source>
</evidence>
<proteinExistence type="predicted"/>